<evidence type="ECO:0000313" key="3">
    <source>
        <dbReference type="Proteomes" id="UP000886595"/>
    </source>
</evidence>
<comment type="caution">
    <text evidence="2">The sequence shown here is derived from an EMBL/GenBank/DDBJ whole genome shotgun (WGS) entry which is preliminary data.</text>
</comment>
<dbReference type="Proteomes" id="UP000886595">
    <property type="component" value="Unassembled WGS sequence"/>
</dbReference>
<evidence type="ECO:0000313" key="2">
    <source>
        <dbReference type="EMBL" id="KAG2248496.1"/>
    </source>
</evidence>
<keyword evidence="3" id="KW-1185">Reference proteome</keyword>
<dbReference type="EMBL" id="JAAMPC010000017">
    <property type="protein sequence ID" value="KAG2248496.1"/>
    <property type="molecule type" value="Genomic_DNA"/>
</dbReference>
<proteinExistence type="predicted"/>
<organism evidence="2 3">
    <name type="scientific">Brassica carinata</name>
    <name type="common">Ethiopian mustard</name>
    <name type="synonym">Abyssinian cabbage</name>
    <dbReference type="NCBI Taxonomy" id="52824"/>
    <lineage>
        <taxon>Eukaryota</taxon>
        <taxon>Viridiplantae</taxon>
        <taxon>Streptophyta</taxon>
        <taxon>Embryophyta</taxon>
        <taxon>Tracheophyta</taxon>
        <taxon>Spermatophyta</taxon>
        <taxon>Magnoliopsida</taxon>
        <taxon>eudicotyledons</taxon>
        <taxon>Gunneridae</taxon>
        <taxon>Pentapetalae</taxon>
        <taxon>rosids</taxon>
        <taxon>malvids</taxon>
        <taxon>Brassicales</taxon>
        <taxon>Brassicaceae</taxon>
        <taxon>Brassiceae</taxon>
        <taxon>Brassica</taxon>
    </lineage>
</organism>
<accession>A0A8X7TQI9</accession>
<protein>
    <submittedName>
        <fullName evidence="2">Uncharacterized protein</fullName>
    </submittedName>
</protein>
<gene>
    <name evidence="2" type="ORF">Bca52824_088124</name>
</gene>
<dbReference type="AlphaFoldDB" id="A0A8X7TQI9"/>
<name>A0A8X7TQI9_BRACI</name>
<sequence>MRRRRILKPRPQRRRGSETVLSTVGPCRIQPSGLGTPHLHRNRNIKAIIPQHHQRNCLLRPMSKVHQAQRIRVSHKNHLLRHLVRPRIHCNLQ</sequence>
<reference evidence="2 3" key="1">
    <citation type="submission" date="2020-02" db="EMBL/GenBank/DDBJ databases">
        <authorList>
            <person name="Ma Q."/>
            <person name="Huang Y."/>
            <person name="Song X."/>
            <person name="Pei D."/>
        </authorList>
    </citation>
    <scope>NUCLEOTIDE SEQUENCE [LARGE SCALE GENOMIC DNA]</scope>
    <source>
        <strain evidence="2">Sxm20200214</strain>
        <tissue evidence="2">Leaf</tissue>
    </source>
</reference>
<feature type="region of interest" description="Disordered" evidence="1">
    <location>
        <begin position="1"/>
        <end position="39"/>
    </location>
</feature>
<evidence type="ECO:0000256" key="1">
    <source>
        <dbReference type="SAM" id="MobiDB-lite"/>
    </source>
</evidence>
<feature type="compositionally biased region" description="Basic residues" evidence="1">
    <location>
        <begin position="1"/>
        <end position="14"/>
    </location>
</feature>